<keyword evidence="5 6" id="KW-0539">Nucleus</keyword>
<evidence type="ECO:0000313" key="9">
    <source>
        <dbReference type="EMBL" id="GFP82696.1"/>
    </source>
</evidence>
<keyword evidence="4 6" id="KW-0804">Transcription</keyword>
<dbReference type="OrthoDB" id="689823at2759"/>
<keyword evidence="3 6" id="KW-0805">Transcription regulation</keyword>
<dbReference type="GO" id="GO:0005634">
    <property type="term" value="C:nucleus"/>
    <property type="evidence" value="ECO:0007669"/>
    <property type="project" value="UniProtKB-SubCell"/>
</dbReference>
<sequence length="179" mass="19210">MPCEPETSIRGLRSERFFFEPGKSNSILEEAKTQSPNVAAATMEIESRDPILDFRVSMEEMVEAHGLRDWASLENLLACYLRVNGGNNHAYIIGAFVDLLFSSSSPSSSSATHEYSFTSPLSFSSSSTYSSASACNLSNSLENEQDDISVVIQKTASCDSDSSLSSSSFLGNASSSSGL</sequence>
<dbReference type="NCBIfam" id="TIGR01568">
    <property type="entry name" value="A_thal_3678"/>
    <property type="match status" value="1"/>
</dbReference>
<dbReference type="PROSITE" id="PS51754">
    <property type="entry name" value="OVATE"/>
    <property type="match status" value="1"/>
</dbReference>
<dbReference type="AlphaFoldDB" id="A0A830B6R6"/>
<dbReference type="Pfam" id="PF04844">
    <property type="entry name" value="Ovate"/>
    <property type="match status" value="1"/>
</dbReference>
<keyword evidence="10" id="KW-1185">Reference proteome</keyword>
<protein>
    <recommendedName>
        <fullName evidence="6">Transcription repressor</fullName>
    </recommendedName>
    <alternativeName>
        <fullName evidence="6">Ovate family protein</fullName>
    </alternativeName>
</protein>
<keyword evidence="2 6" id="KW-0678">Repressor</keyword>
<evidence type="ECO:0000256" key="3">
    <source>
        <dbReference type="ARBA" id="ARBA00023015"/>
    </source>
</evidence>
<evidence type="ECO:0000256" key="2">
    <source>
        <dbReference type="ARBA" id="ARBA00022491"/>
    </source>
</evidence>
<dbReference type="EMBL" id="BMAC01000050">
    <property type="protein sequence ID" value="GFP82696.1"/>
    <property type="molecule type" value="Genomic_DNA"/>
</dbReference>
<dbReference type="Proteomes" id="UP000653305">
    <property type="component" value="Unassembled WGS sequence"/>
</dbReference>
<comment type="caution">
    <text evidence="9">The sequence shown here is derived from an EMBL/GenBank/DDBJ whole genome shotgun (WGS) entry which is preliminary data.</text>
</comment>
<evidence type="ECO:0000259" key="8">
    <source>
        <dbReference type="PROSITE" id="PS51754"/>
    </source>
</evidence>
<feature type="domain" description="OVATE" evidence="8">
    <location>
        <begin position="43"/>
        <end position="102"/>
    </location>
</feature>
<evidence type="ECO:0000256" key="6">
    <source>
        <dbReference type="RuleBase" id="RU367028"/>
    </source>
</evidence>
<accession>A0A830B6R6</accession>
<evidence type="ECO:0000256" key="5">
    <source>
        <dbReference type="ARBA" id="ARBA00023242"/>
    </source>
</evidence>
<evidence type="ECO:0000256" key="4">
    <source>
        <dbReference type="ARBA" id="ARBA00023163"/>
    </source>
</evidence>
<dbReference type="GO" id="GO:0045892">
    <property type="term" value="P:negative regulation of DNA-templated transcription"/>
    <property type="evidence" value="ECO:0007669"/>
    <property type="project" value="UniProtKB-UniRule"/>
</dbReference>
<reference evidence="9" key="1">
    <citation type="submission" date="2020-07" db="EMBL/GenBank/DDBJ databases">
        <title>Ethylene signaling mediates host invasion by parasitic plants.</title>
        <authorList>
            <person name="Yoshida S."/>
        </authorList>
    </citation>
    <scope>NUCLEOTIDE SEQUENCE</scope>
    <source>
        <strain evidence="9">Okayama</strain>
    </source>
</reference>
<organism evidence="9 10">
    <name type="scientific">Phtheirospermum japonicum</name>
    <dbReference type="NCBI Taxonomy" id="374723"/>
    <lineage>
        <taxon>Eukaryota</taxon>
        <taxon>Viridiplantae</taxon>
        <taxon>Streptophyta</taxon>
        <taxon>Embryophyta</taxon>
        <taxon>Tracheophyta</taxon>
        <taxon>Spermatophyta</taxon>
        <taxon>Magnoliopsida</taxon>
        <taxon>eudicotyledons</taxon>
        <taxon>Gunneridae</taxon>
        <taxon>Pentapetalae</taxon>
        <taxon>asterids</taxon>
        <taxon>lamiids</taxon>
        <taxon>Lamiales</taxon>
        <taxon>Orobanchaceae</taxon>
        <taxon>Orobanchaceae incertae sedis</taxon>
        <taxon>Phtheirospermum</taxon>
    </lineage>
</organism>
<dbReference type="PANTHER" id="PTHR33057:SF98">
    <property type="entry name" value="TRANSCRIPTION REPRESSOR OFP18"/>
    <property type="match status" value="1"/>
</dbReference>
<feature type="region of interest" description="Disordered" evidence="7">
    <location>
        <begin position="157"/>
        <end position="179"/>
    </location>
</feature>
<dbReference type="InterPro" id="IPR038933">
    <property type="entry name" value="Ovate"/>
</dbReference>
<dbReference type="InterPro" id="IPR006458">
    <property type="entry name" value="Ovate_C"/>
</dbReference>
<proteinExistence type="predicted"/>
<gene>
    <name evidence="9" type="ORF">PHJA_000412700</name>
</gene>
<name>A0A830B6R6_9LAMI</name>
<evidence type="ECO:0000313" key="10">
    <source>
        <dbReference type="Proteomes" id="UP000653305"/>
    </source>
</evidence>
<comment type="function">
    <text evidence="6">Transcriptional repressor that regulates multiple aspects of plant growth and development.</text>
</comment>
<evidence type="ECO:0000256" key="1">
    <source>
        <dbReference type="ARBA" id="ARBA00004123"/>
    </source>
</evidence>
<evidence type="ECO:0000256" key="7">
    <source>
        <dbReference type="SAM" id="MobiDB-lite"/>
    </source>
</evidence>
<comment type="subcellular location">
    <subcellularLocation>
        <location evidence="1 6">Nucleus</location>
    </subcellularLocation>
</comment>
<dbReference type="PANTHER" id="PTHR33057">
    <property type="entry name" value="TRANSCRIPTION REPRESSOR OFP7-RELATED"/>
    <property type="match status" value="1"/>
</dbReference>